<keyword evidence="2" id="KW-1185">Reference proteome</keyword>
<organism evidence="1 2">
    <name type="scientific">Eretmocerus hayati</name>
    <dbReference type="NCBI Taxonomy" id="131215"/>
    <lineage>
        <taxon>Eukaryota</taxon>
        <taxon>Metazoa</taxon>
        <taxon>Ecdysozoa</taxon>
        <taxon>Arthropoda</taxon>
        <taxon>Hexapoda</taxon>
        <taxon>Insecta</taxon>
        <taxon>Pterygota</taxon>
        <taxon>Neoptera</taxon>
        <taxon>Endopterygota</taxon>
        <taxon>Hymenoptera</taxon>
        <taxon>Apocrita</taxon>
        <taxon>Proctotrupomorpha</taxon>
        <taxon>Chalcidoidea</taxon>
        <taxon>Aphelinidae</taxon>
        <taxon>Aphelininae</taxon>
        <taxon>Eretmocerus</taxon>
    </lineage>
</organism>
<reference evidence="1" key="1">
    <citation type="submission" date="2023-04" db="EMBL/GenBank/DDBJ databases">
        <title>A chromosome-level genome assembly of the parasitoid wasp Eretmocerus hayati.</title>
        <authorList>
            <person name="Zhong Y."/>
            <person name="Liu S."/>
            <person name="Liu Y."/>
        </authorList>
    </citation>
    <scope>NUCLEOTIDE SEQUENCE</scope>
    <source>
        <strain evidence="1">ZJU_SS_LIU_2023</strain>
    </source>
</reference>
<name>A0ACC2PSY7_9HYME</name>
<proteinExistence type="predicted"/>
<sequence>MEDTGMLSGKPANQKGKKLWQYISATSGSLLAMGVGTTLSWSAPVLPVLESTGSWLPLDKEQASWVGSLLAVGAICGALPAGLLGAHLGRRRALLLVGLPLLASWGLMLVARQPLHLYIARLVAGLGVGGTCVLLPGYLSEIAEAESRGAVCSLFQLLFAAGLVWSASLGAFLDFHRLAYGCALVELLFFASFAALAPESPVWLVSKGRKLEATVALRRLRGEFYDVDRELAQTQKESEEISSKKNLIFDLVRFKAPRKALLICLAVMMFQQLSGINAIVFYTVGIFKDAHSSVEPNTATILVSLVQFAMSFVATGFVDKAGRRPLLMLSCMAMSCSMITLGLYFKLKESGSNVSQIGWLPLSSLIAFMIAFSIGAGPVPWMLMGELFTVELKGSASSLAVMLNWFFAFLVTNTYSEMERLVKASGTFWIFAVLMALATIFVYRVVPETKGKSINEVQIELLGHQTLKSSRS</sequence>
<accession>A0ACC2PSY7</accession>
<evidence type="ECO:0000313" key="1">
    <source>
        <dbReference type="EMBL" id="KAJ8686223.1"/>
    </source>
</evidence>
<gene>
    <name evidence="1" type="ORF">QAD02_022017</name>
</gene>
<dbReference type="EMBL" id="CM056741">
    <property type="protein sequence ID" value="KAJ8686223.1"/>
    <property type="molecule type" value="Genomic_DNA"/>
</dbReference>
<protein>
    <submittedName>
        <fullName evidence="1">Uncharacterized protein</fullName>
    </submittedName>
</protein>
<evidence type="ECO:0000313" key="2">
    <source>
        <dbReference type="Proteomes" id="UP001239111"/>
    </source>
</evidence>
<dbReference type="Proteomes" id="UP001239111">
    <property type="component" value="Chromosome 1"/>
</dbReference>
<comment type="caution">
    <text evidence="1">The sequence shown here is derived from an EMBL/GenBank/DDBJ whole genome shotgun (WGS) entry which is preliminary data.</text>
</comment>